<sequence>MYGDNVMSQVTLNLPTRNTSSKIAIYTTLINPVTKYAVIVTPIATALEETLILRDSRMTSLMIRTSLVISTVMVALVVPFFGYVMAFMGAFLSISASILFPCLCYLKINKASRRFGVELMFILAILVLGFIVAVMGTFISVRGIVRQVRNE</sequence>
<keyword evidence="5 6" id="KW-0472">Membrane</keyword>
<keyword evidence="3" id="KW-0029">Amino-acid transport</keyword>
<accession>A0AAW2PPE8</accession>
<feature type="transmembrane region" description="Helical" evidence="6">
    <location>
        <begin position="120"/>
        <end position="145"/>
    </location>
</feature>
<dbReference type="Pfam" id="PF01490">
    <property type="entry name" value="Aa_trans"/>
    <property type="match status" value="1"/>
</dbReference>
<evidence type="ECO:0000256" key="5">
    <source>
        <dbReference type="ARBA" id="ARBA00023136"/>
    </source>
</evidence>
<reference evidence="8" key="1">
    <citation type="submission" date="2020-06" db="EMBL/GenBank/DDBJ databases">
        <authorList>
            <person name="Li T."/>
            <person name="Hu X."/>
            <person name="Zhang T."/>
            <person name="Song X."/>
            <person name="Zhang H."/>
            <person name="Dai N."/>
            <person name="Sheng W."/>
            <person name="Hou X."/>
            <person name="Wei L."/>
        </authorList>
    </citation>
    <scope>NUCLEOTIDE SEQUENCE</scope>
    <source>
        <strain evidence="8">KEN8</strain>
        <tissue evidence="8">Leaf</tissue>
    </source>
</reference>
<gene>
    <name evidence="8" type="ORF">Scaly_1495200</name>
</gene>
<dbReference type="AlphaFoldDB" id="A0AAW2PPE8"/>
<keyword evidence="2 6" id="KW-0812">Transmembrane</keyword>
<feature type="domain" description="Amino acid transporter transmembrane" evidence="7">
    <location>
        <begin position="1"/>
        <end position="139"/>
    </location>
</feature>
<evidence type="ECO:0000313" key="8">
    <source>
        <dbReference type="EMBL" id="KAL0358095.1"/>
    </source>
</evidence>
<evidence type="ECO:0000256" key="3">
    <source>
        <dbReference type="ARBA" id="ARBA00022970"/>
    </source>
</evidence>
<dbReference type="EMBL" id="JACGWM010000008">
    <property type="protein sequence ID" value="KAL0358095.1"/>
    <property type="molecule type" value="Genomic_DNA"/>
</dbReference>
<feature type="transmembrane region" description="Helical" evidence="6">
    <location>
        <begin position="87"/>
        <end position="108"/>
    </location>
</feature>
<feature type="transmembrane region" description="Helical" evidence="6">
    <location>
        <begin position="61"/>
        <end position="81"/>
    </location>
</feature>
<comment type="subcellular location">
    <subcellularLocation>
        <location evidence="1">Membrane</location>
        <topology evidence="1">Multi-pass membrane protein</topology>
    </subcellularLocation>
</comment>
<evidence type="ECO:0000256" key="4">
    <source>
        <dbReference type="ARBA" id="ARBA00022989"/>
    </source>
</evidence>
<comment type="caution">
    <text evidence="8">The sequence shown here is derived from an EMBL/GenBank/DDBJ whole genome shotgun (WGS) entry which is preliminary data.</text>
</comment>
<evidence type="ECO:0000256" key="1">
    <source>
        <dbReference type="ARBA" id="ARBA00004141"/>
    </source>
</evidence>
<keyword evidence="4 6" id="KW-1133">Transmembrane helix</keyword>
<dbReference type="PANTHER" id="PTHR22950">
    <property type="entry name" value="AMINO ACID TRANSPORTER"/>
    <property type="match status" value="1"/>
</dbReference>
<dbReference type="GO" id="GO:0015179">
    <property type="term" value="F:L-amino acid transmembrane transporter activity"/>
    <property type="evidence" value="ECO:0007669"/>
    <property type="project" value="TreeGrafter"/>
</dbReference>
<evidence type="ECO:0000256" key="6">
    <source>
        <dbReference type="SAM" id="Phobius"/>
    </source>
</evidence>
<proteinExistence type="predicted"/>
<protein>
    <submittedName>
        <fullName evidence="8">Amino acid transporter AVT1J</fullName>
    </submittedName>
</protein>
<reference evidence="8" key="2">
    <citation type="journal article" date="2024" name="Plant">
        <title>Genomic evolution and insights into agronomic trait innovations of Sesamum species.</title>
        <authorList>
            <person name="Miao H."/>
            <person name="Wang L."/>
            <person name="Qu L."/>
            <person name="Liu H."/>
            <person name="Sun Y."/>
            <person name="Le M."/>
            <person name="Wang Q."/>
            <person name="Wei S."/>
            <person name="Zheng Y."/>
            <person name="Lin W."/>
            <person name="Duan Y."/>
            <person name="Cao H."/>
            <person name="Xiong S."/>
            <person name="Wang X."/>
            <person name="Wei L."/>
            <person name="Li C."/>
            <person name="Ma Q."/>
            <person name="Ju M."/>
            <person name="Zhao R."/>
            <person name="Li G."/>
            <person name="Mu C."/>
            <person name="Tian Q."/>
            <person name="Mei H."/>
            <person name="Zhang T."/>
            <person name="Gao T."/>
            <person name="Zhang H."/>
        </authorList>
    </citation>
    <scope>NUCLEOTIDE SEQUENCE</scope>
    <source>
        <strain evidence="8">KEN8</strain>
    </source>
</reference>
<dbReference type="GO" id="GO:0005774">
    <property type="term" value="C:vacuolar membrane"/>
    <property type="evidence" value="ECO:0007669"/>
    <property type="project" value="TreeGrafter"/>
</dbReference>
<organism evidence="8">
    <name type="scientific">Sesamum calycinum</name>
    <dbReference type="NCBI Taxonomy" id="2727403"/>
    <lineage>
        <taxon>Eukaryota</taxon>
        <taxon>Viridiplantae</taxon>
        <taxon>Streptophyta</taxon>
        <taxon>Embryophyta</taxon>
        <taxon>Tracheophyta</taxon>
        <taxon>Spermatophyta</taxon>
        <taxon>Magnoliopsida</taxon>
        <taxon>eudicotyledons</taxon>
        <taxon>Gunneridae</taxon>
        <taxon>Pentapetalae</taxon>
        <taxon>asterids</taxon>
        <taxon>lamiids</taxon>
        <taxon>Lamiales</taxon>
        <taxon>Pedaliaceae</taxon>
        <taxon>Sesamum</taxon>
    </lineage>
</organism>
<evidence type="ECO:0000256" key="2">
    <source>
        <dbReference type="ARBA" id="ARBA00022692"/>
    </source>
</evidence>
<dbReference type="InterPro" id="IPR013057">
    <property type="entry name" value="AA_transpt_TM"/>
</dbReference>
<evidence type="ECO:0000259" key="7">
    <source>
        <dbReference type="Pfam" id="PF01490"/>
    </source>
</evidence>
<name>A0AAW2PPE8_9LAMI</name>
<keyword evidence="3" id="KW-0813">Transport</keyword>
<dbReference type="PANTHER" id="PTHR22950:SF698">
    <property type="entry name" value="AMINO ACID TRANSPORTER TRANSMEMBRANE DOMAIN-CONTAINING PROTEIN"/>
    <property type="match status" value="1"/>
</dbReference>